<evidence type="ECO:0000256" key="1">
    <source>
        <dbReference type="ARBA" id="ARBA00011738"/>
    </source>
</evidence>
<dbReference type="GO" id="GO:0000256">
    <property type="term" value="P:allantoin catabolic process"/>
    <property type="evidence" value="ECO:0007669"/>
    <property type="project" value="InterPro"/>
</dbReference>
<comment type="subunit">
    <text evidence="1">Homodimer.</text>
</comment>
<proteinExistence type="predicted"/>
<evidence type="ECO:0000313" key="6">
    <source>
        <dbReference type="Proteomes" id="UP000250744"/>
    </source>
</evidence>
<gene>
    <name evidence="5" type="ORF">DN062_05210</name>
</gene>
<name>A0A364NPD3_9GAMM</name>
<keyword evidence="2" id="KW-0659">Purine metabolism</keyword>
<dbReference type="RefSeq" id="WP_112158226.1">
    <property type="nucleotide sequence ID" value="NZ_QKRX01000003.1"/>
</dbReference>
<evidence type="ECO:0000256" key="2">
    <source>
        <dbReference type="ARBA" id="ARBA00022631"/>
    </source>
</evidence>
<dbReference type="NCBIfam" id="NF009932">
    <property type="entry name" value="PRK13395.1"/>
    <property type="match status" value="1"/>
</dbReference>
<dbReference type="EMBL" id="QKRX01000003">
    <property type="protein sequence ID" value="RAU18882.1"/>
    <property type="molecule type" value="Genomic_DNA"/>
</dbReference>
<comment type="catalytic activity">
    <reaction evidence="4">
        <text>(S)-ureidoglycolate = urea + glyoxylate</text>
        <dbReference type="Rhea" id="RHEA:11304"/>
        <dbReference type="ChEBI" id="CHEBI:16199"/>
        <dbReference type="ChEBI" id="CHEBI:36655"/>
        <dbReference type="ChEBI" id="CHEBI:57296"/>
        <dbReference type="EC" id="4.3.2.3"/>
    </reaction>
</comment>
<comment type="caution">
    <text evidence="5">The sequence shown here is derived from an EMBL/GenBank/DDBJ whole genome shotgun (WGS) entry which is preliminary data.</text>
</comment>
<dbReference type="AlphaFoldDB" id="A0A364NPD3"/>
<dbReference type="InterPro" id="IPR007247">
    <property type="entry name" value="Ureidogly_lyase"/>
</dbReference>
<dbReference type="OrthoDB" id="9804602at2"/>
<reference evidence="5 6" key="1">
    <citation type="submission" date="2018-06" db="EMBL/GenBank/DDBJ databases">
        <title>Nitrincola tibetense sp. nov., isolated from Lake XuguoCo on Tibetan Plateau.</title>
        <authorList>
            <person name="Xing P."/>
        </authorList>
    </citation>
    <scope>NUCLEOTIDE SEQUENCE [LARGE SCALE GENOMIC DNA]</scope>
    <source>
        <strain evidence="6">xg18</strain>
    </source>
</reference>
<evidence type="ECO:0000256" key="4">
    <source>
        <dbReference type="ARBA" id="ARBA00047684"/>
    </source>
</evidence>
<dbReference type="EC" id="3.5.1.116" evidence="5"/>
<dbReference type="InterPro" id="IPR011051">
    <property type="entry name" value="RmlC_Cupin_sf"/>
</dbReference>
<dbReference type="Gene3D" id="2.60.120.480">
    <property type="entry name" value="Ureidoglycolate hydrolase"/>
    <property type="match status" value="1"/>
</dbReference>
<dbReference type="Proteomes" id="UP000250744">
    <property type="component" value="Unassembled WGS sequence"/>
</dbReference>
<evidence type="ECO:0000256" key="3">
    <source>
        <dbReference type="ARBA" id="ARBA00023239"/>
    </source>
</evidence>
<keyword evidence="6" id="KW-1185">Reference proteome</keyword>
<dbReference type="GO" id="GO:0006144">
    <property type="term" value="P:purine nucleobase metabolic process"/>
    <property type="evidence" value="ECO:0007669"/>
    <property type="project" value="UniProtKB-KW"/>
</dbReference>
<organism evidence="5 6">
    <name type="scientific">Nitrincola tibetensis</name>
    <dbReference type="NCBI Taxonomy" id="2219697"/>
    <lineage>
        <taxon>Bacteria</taxon>
        <taxon>Pseudomonadati</taxon>
        <taxon>Pseudomonadota</taxon>
        <taxon>Gammaproteobacteria</taxon>
        <taxon>Oceanospirillales</taxon>
        <taxon>Oceanospirillaceae</taxon>
        <taxon>Nitrincola</taxon>
    </lineage>
</organism>
<evidence type="ECO:0000313" key="5">
    <source>
        <dbReference type="EMBL" id="RAU18882.1"/>
    </source>
</evidence>
<dbReference type="GO" id="GO:0004848">
    <property type="term" value="F:ureidoglycolate hydrolase activity"/>
    <property type="evidence" value="ECO:0007669"/>
    <property type="project" value="UniProtKB-EC"/>
</dbReference>
<keyword evidence="5" id="KW-0378">Hydrolase</keyword>
<dbReference type="CDD" id="cd20298">
    <property type="entry name" value="cupin_UAH"/>
    <property type="match status" value="1"/>
</dbReference>
<dbReference type="GO" id="GO:0050385">
    <property type="term" value="F:ureidoglycolate lyase activity"/>
    <property type="evidence" value="ECO:0007669"/>
    <property type="project" value="UniProtKB-EC"/>
</dbReference>
<dbReference type="PIRSF" id="PIRSF017306">
    <property type="entry name" value="Ureidogly_hydro"/>
    <property type="match status" value="1"/>
</dbReference>
<sequence length="176" mass="19696">MKHLELTPLTAENFAPFGDVIGTEKKDFFLINSGSTERYHSLAKVDTGADDGRAIISIFRKPVADRFPLQVKLLERHPQGSQAFIPLNRKPFLILVAPPADAPDPSAMRLFLSDGNLGVNYHAGVWHHPLITLEDDDQLLIVDRQGQLPNCDEVFFGDADAWWIVHPFQVKEEGTL</sequence>
<keyword evidence="3 5" id="KW-0456">Lyase</keyword>
<dbReference type="InterPro" id="IPR024060">
    <property type="entry name" value="Ureidoglycolate_lyase_dom_sf"/>
</dbReference>
<dbReference type="SUPFAM" id="SSF51182">
    <property type="entry name" value="RmlC-like cupins"/>
    <property type="match status" value="1"/>
</dbReference>
<dbReference type="PANTHER" id="PTHR21221">
    <property type="entry name" value="UREIDOGLYCOLATE HYDROLASE"/>
    <property type="match status" value="1"/>
</dbReference>
<dbReference type="Pfam" id="PF04115">
    <property type="entry name" value="Ureidogly_lyase"/>
    <property type="match status" value="1"/>
</dbReference>
<protein>
    <submittedName>
        <fullName evidence="5">Ureidoglycolate lyase</fullName>
        <ecNumber evidence="5">3.5.1.116</ecNumber>
    </submittedName>
</protein>
<dbReference type="InterPro" id="IPR047233">
    <property type="entry name" value="UAH_cupin"/>
</dbReference>
<accession>A0A364NPD3</accession>
<dbReference type="PANTHER" id="PTHR21221:SF1">
    <property type="entry name" value="UREIDOGLYCOLATE LYASE"/>
    <property type="match status" value="1"/>
</dbReference>